<comment type="subcellular location">
    <subcellularLocation>
        <location evidence="1">Membrane</location>
        <topology evidence="1">Multi-pass membrane protein</topology>
    </subcellularLocation>
</comment>
<evidence type="ECO:0000256" key="2">
    <source>
        <dbReference type="ARBA" id="ARBA00022449"/>
    </source>
</evidence>
<feature type="domain" description="Cation/H+ exchanger transmembrane" evidence="8">
    <location>
        <begin position="16"/>
        <end position="73"/>
    </location>
</feature>
<proteinExistence type="predicted"/>
<dbReference type="Pfam" id="PF00999">
    <property type="entry name" value="Na_H_Exchanger"/>
    <property type="match status" value="1"/>
</dbReference>
<name>A0A7Y0S7E5_VIBPH</name>
<keyword evidence="2" id="KW-0813">Transport</keyword>
<sequence length="73" mass="7520">MAITSEFLQSSVVFLSAAVIAVPIAQRLGLGSVLGYLLAGVLIGPWGLGLISDVDAILHFAELGVVLLLFLIG</sequence>
<evidence type="ECO:0000256" key="6">
    <source>
        <dbReference type="ARBA" id="ARBA00023136"/>
    </source>
</evidence>
<keyword evidence="5" id="KW-0406">Ion transport</keyword>
<dbReference type="InterPro" id="IPR038770">
    <property type="entry name" value="Na+/solute_symporter_sf"/>
</dbReference>
<feature type="non-terminal residue" evidence="9">
    <location>
        <position position="73"/>
    </location>
</feature>
<evidence type="ECO:0000313" key="9">
    <source>
        <dbReference type="EMBL" id="NMU27742.1"/>
    </source>
</evidence>
<organism evidence="9 10">
    <name type="scientific">Vibrio parahaemolyticus</name>
    <dbReference type="NCBI Taxonomy" id="670"/>
    <lineage>
        <taxon>Bacteria</taxon>
        <taxon>Pseudomonadati</taxon>
        <taxon>Pseudomonadota</taxon>
        <taxon>Gammaproteobacteria</taxon>
        <taxon>Vibrionales</taxon>
        <taxon>Vibrionaceae</taxon>
        <taxon>Vibrio</taxon>
    </lineage>
</organism>
<evidence type="ECO:0000256" key="1">
    <source>
        <dbReference type="ARBA" id="ARBA00004141"/>
    </source>
</evidence>
<dbReference type="GO" id="GO:0005886">
    <property type="term" value="C:plasma membrane"/>
    <property type="evidence" value="ECO:0007669"/>
    <property type="project" value="TreeGrafter"/>
</dbReference>
<feature type="transmembrane region" description="Helical" evidence="7">
    <location>
        <begin position="33"/>
        <end position="50"/>
    </location>
</feature>
<accession>A0A7Y0S7E5</accession>
<evidence type="ECO:0000313" key="10">
    <source>
        <dbReference type="Proteomes" id="UP000555836"/>
    </source>
</evidence>
<evidence type="ECO:0000256" key="3">
    <source>
        <dbReference type="ARBA" id="ARBA00022692"/>
    </source>
</evidence>
<keyword evidence="6 7" id="KW-0472">Membrane</keyword>
<dbReference type="Proteomes" id="UP000555836">
    <property type="component" value="Unassembled WGS sequence"/>
</dbReference>
<dbReference type="InterPro" id="IPR006153">
    <property type="entry name" value="Cation/H_exchanger_TM"/>
</dbReference>
<evidence type="ECO:0000259" key="8">
    <source>
        <dbReference type="Pfam" id="PF00999"/>
    </source>
</evidence>
<evidence type="ECO:0000256" key="7">
    <source>
        <dbReference type="SAM" id="Phobius"/>
    </source>
</evidence>
<comment type="caution">
    <text evidence="9">The sequence shown here is derived from an EMBL/GenBank/DDBJ whole genome shotgun (WGS) entry which is preliminary data.</text>
</comment>
<keyword evidence="3 7" id="KW-0812">Transmembrane</keyword>
<reference evidence="9 10" key="1">
    <citation type="submission" date="2020-04" db="EMBL/GenBank/DDBJ databases">
        <title>Whole-genome sequencing of Vibrio spp. from China reveals different genetic environments of blaCTX-M-14 among diverse lineages.</title>
        <authorList>
            <person name="Zheng Z."/>
            <person name="Ye L."/>
            <person name="Chen S."/>
        </authorList>
    </citation>
    <scope>NUCLEOTIDE SEQUENCE [LARGE SCALE GENOMIC DNA]</scope>
    <source>
        <strain evidence="9 10">Vb0574</strain>
    </source>
</reference>
<evidence type="ECO:0000256" key="5">
    <source>
        <dbReference type="ARBA" id="ARBA00023065"/>
    </source>
</evidence>
<dbReference type="GO" id="GO:0015297">
    <property type="term" value="F:antiporter activity"/>
    <property type="evidence" value="ECO:0007669"/>
    <property type="project" value="UniProtKB-KW"/>
</dbReference>
<dbReference type="Gene3D" id="1.20.1530.20">
    <property type="match status" value="1"/>
</dbReference>
<dbReference type="AlphaFoldDB" id="A0A7Y0S7E5"/>
<keyword evidence="4 7" id="KW-1133">Transmembrane helix</keyword>
<protein>
    <submittedName>
        <fullName evidence="9">Glutathione-regulated potassium-efflux system protein KefB</fullName>
    </submittedName>
</protein>
<evidence type="ECO:0000256" key="4">
    <source>
        <dbReference type="ARBA" id="ARBA00022989"/>
    </source>
</evidence>
<dbReference type="GO" id="GO:1902600">
    <property type="term" value="P:proton transmembrane transport"/>
    <property type="evidence" value="ECO:0007669"/>
    <property type="project" value="InterPro"/>
</dbReference>
<gene>
    <name evidence="9" type="ORF">HKB21_19215</name>
</gene>
<feature type="transmembrane region" description="Helical" evidence="7">
    <location>
        <begin position="6"/>
        <end position="26"/>
    </location>
</feature>
<dbReference type="PANTHER" id="PTHR46157:SF4">
    <property type="entry name" value="K(+) EFFLUX ANTIPORTER 3, CHLOROPLASTIC"/>
    <property type="match status" value="1"/>
</dbReference>
<dbReference type="PANTHER" id="PTHR46157">
    <property type="entry name" value="K(+) EFFLUX ANTIPORTER 3, CHLOROPLASTIC"/>
    <property type="match status" value="1"/>
</dbReference>
<dbReference type="EMBL" id="JABCLD010001855">
    <property type="protein sequence ID" value="NMU27742.1"/>
    <property type="molecule type" value="Genomic_DNA"/>
</dbReference>
<keyword evidence="2" id="KW-0050">Antiport</keyword>